<dbReference type="Proteomes" id="UP000562929">
    <property type="component" value="Unassembled WGS sequence"/>
</dbReference>
<dbReference type="Gene3D" id="3.20.120.10">
    <property type="entry name" value="Hydrophobin"/>
    <property type="match status" value="1"/>
</dbReference>
<keyword evidence="3" id="KW-0732">Signal</keyword>
<sequence length="166" mass="17622">MKLLVMAALALTAVGAVPDVRLPKPLACRKFSNSTAYINATTSSTTALVNATLQITPTERNRPLSSSPSSANAGLMSEPRFENSTRDGQGMRPNRRYGYKACGNSTFLSAVPYCCSFGPVAADCKPATEEPTSSGGFISMCQPQGQPKCCFKSFSGVLMCLGYVDR</sequence>
<protein>
    <recommendedName>
        <fullName evidence="6">Hydrophobin</fullName>
    </recommendedName>
</protein>
<feature type="compositionally biased region" description="Polar residues" evidence="2">
    <location>
        <begin position="57"/>
        <end position="72"/>
    </location>
</feature>
<organism evidence="4 5">
    <name type="scientific">Ophiocordyceps camponoti-floridani</name>
    <dbReference type="NCBI Taxonomy" id="2030778"/>
    <lineage>
        <taxon>Eukaryota</taxon>
        <taxon>Fungi</taxon>
        <taxon>Dikarya</taxon>
        <taxon>Ascomycota</taxon>
        <taxon>Pezizomycotina</taxon>
        <taxon>Sordariomycetes</taxon>
        <taxon>Hypocreomycetidae</taxon>
        <taxon>Hypocreales</taxon>
        <taxon>Ophiocordycipitaceae</taxon>
        <taxon>Ophiocordyceps</taxon>
    </lineage>
</organism>
<name>A0A8H4QBN7_9HYPO</name>
<dbReference type="AlphaFoldDB" id="A0A8H4QBN7"/>
<feature type="region of interest" description="Disordered" evidence="2">
    <location>
        <begin position="57"/>
        <end position="92"/>
    </location>
</feature>
<dbReference type="InterPro" id="IPR036686">
    <property type="entry name" value="Class_II_Hydrophobin_sf"/>
</dbReference>
<feature type="chain" id="PRO_5034856717" description="Hydrophobin" evidence="3">
    <location>
        <begin position="17"/>
        <end position="166"/>
    </location>
</feature>
<evidence type="ECO:0000256" key="2">
    <source>
        <dbReference type="SAM" id="MobiDB-lite"/>
    </source>
</evidence>
<evidence type="ECO:0000313" key="5">
    <source>
        <dbReference type="Proteomes" id="UP000562929"/>
    </source>
</evidence>
<accession>A0A8H4QBN7</accession>
<evidence type="ECO:0000256" key="3">
    <source>
        <dbReference type="SAM" id="SignalP"/>
    </source>
</evidence>
<keyword evidence="5" id="KW-1185">Reference proteome</keyword>
<dbReference type="GO" id="GO:0005576">
    <property type="term" value="C:extracellular region"/>
    <property type="evidence" value="ECO:0007669"/>
    <property type="project" value="InterPro"/>
</dbReference>
<evidence type="ECO:0000256" key="1">
    <source>
        <dbReference type="ARBA" id="ARBA00023157"/>
    </source>
</evidence>
<keyword evidence="1" id="KW-1015">Disulfide bond</keyword>
<dbReference type="EMBL" id="JAACLJ010000001">
    <property type="protein sequence ID" value="KAF4594605.1"/>
    <property type="molecule type" value="Genomic_DNA"/>
</dbReference>
<evidence type="ECO:0000313" key="4">
    <source>
        <dbReference type="EMBL" id="KAF4594605.1"/>
    </source>
</evidence>
<gene>
    <name evidence="4" type="ORF">GQ602_000218</name>
</gene>
<comment type="caution">
    <text evidence="4">The sequence shown here is derived from an EMBL/GenBank/DDBJ whole genome shotgun (WGS) entry which is preliminary data.</text>
</comment>
<feature type="signal peptide" evidence="3">
    <location>
        <begin position="1"/>
        <end position="16"/>
    </location>
</feature>
<proteinExistence type="predicted"/>
<evidence type="ECO:0008006" key="6">
    <source>
        <dbReference type="Google" id="ProtNLM"/>
    </source>
</evidence>
<reference evidence="4 5" key="1">
    <citation type="journal article" date="2020" name="G3 (Bethesda)">
        <title>Genetic Underpinnings of Host Manipulation by Ophiocordyceps as Revealed by Comparative Transcriptomics.</title>
        <authorList>
            <person name="Will I."/>
            <person name="Das B."/>
            <person name="Trinh T."/>
            <person name="Brachmann A."/>
            <person name="Ohm R.A."/>
            <person name="de Bekker C."/>
        </authorList>
    </citation>
    <scope>NUCLEOTIDE SEQUENCE [LARGE SCALE GENOMIC DNA]</scope>
    <source>
        <strain evidence="4 5">EC05</strain>
    </source>
</reference>